<dbReference type="InterPro" id="IPR001932">
    <property type="entry name" value="PPM-type_phosphatase-like_dom"/>
</dbReference>
<sequence>MALLRFNPAETTIIFPPDVNSQKYTGALIQYLGIKKNRLSPQSGVASLSRGDIFLLCSDGLHGALTQNQIQKILRKNTQRSVEDAAKNLVQAALLARSTDDITAMVFEVYQ</sequence>
<dbReference type="InterPro" id="IPR036457">
    <property type="entry name" value="PPM-type-like_dom_sf"/>
</dbReference>
<organism evidence="2 3">
    <name type="scientific">Acanthopleuribacter pedis</name>
    <dbReference type="NCBI Taxonomy" id="442870"/>
    <lineage>
        <taxon>Bacteria</taxon>
        <taxon>Pseudomonadati</taxon>
        <taxon>Acidobacteriota</taxon>
        <taxon>Holophagae</taxon>
        <taxon>Acanthopleuribacterales</taxon>
        <taxon>Acanthopleuribacteraceae</taxon>
        <taxon>Acanthopleuribacter</taxon>
    </lineage>
</organism>
<feature type="domain" description="PPM-type phosphatase" evidence="1">
    <location>
        <begin position="29"/>
        <end position="109"/>
    </location>
</feature>
<evidence type="ECO:0000313" key="2">
    <source>
        <dbReference type="EMBL" id="MBO1321608.1"/>
    </source>
</evidence>
<name>A0A8J7QND4_9BACT</name>
<reference evidence="2" key="1">
    <citation type="submission" date="2021-03" db="EMBL/GenBank/DDBJ databases">
        <authorList>
            <person name="Wang G."/>
        </authorList>
    </citation>
    <scope>NUCLEOTIDE SEQUENCE</scope>
    <source>
        <strain evidence="2">KCTC 12899</strain>
    </source>
</reference>
<dbReference type="Gene3D" id="3.60.40.10">
    <property type="entry name" value="PPM-type phosphatase domain"/>
    <property type="match status" value="1"/>
</dbReference>
<evidence type="ECO:0000313" key="3">
    <source>
        <dbReference type="Proteomes" id="UP000664417"/>
    </source>
</evidence>
<proteinExistence type="predicted"/>
<dbReference type="AlphaFoldDB" id="A0A8J7QND4"/>
<evidence type="ECO:0000259" key="1">
    <source>
        <dbReference type="Pfam" id="PF07228"/>
    </source>
</evidence>
<gene>
    <name evidence="2" type="ORF">J3U88_24230</name>
</gene>
<dbReference type="Proteomes" id="UP000664417">
    <property type="component" value="Unassembled WGS sequence"/>
</dbReference>
<accession>A0A8J7QND4</accession>
<dbReference type="Pfam" id="PF07228">
    <property type="entry name" value="SpoIIE"/>
    <property type="match status" value="1"/>
</dbReference>
<dbReference type="RefSeq" id="WP_207861583.1">
    <property type="nucleotide sequence ID" value="NZ_JAFREP010000025.1"/>
</dbReference>
<keyword evidence="3" id="KW-1185">Reference proteome</keyword>
<comment type="caution">
    <text evidence="2">The sequence shown here is derived from an EMBL/GenBank/DDBJ whole genome shotgun (WGS) entry which is preliminary data.</text>
</comment>
<dbReference type="SUPFAM" id="SSF81606">
    <property type="entry name" value="PP2C-like"/>
    <property type="match status" value="1"/>
</dbReference>
<protein>
    <submittedName>
        <fullName evidence="2">SpoIIE family protein phosphatase</fullName>
    </submittedName>
</protein>
<dbReference type="EMBL" id="JAFREP010000025">
    <property type="protein sequence ID" value="MBO1321608.1"/>
    <property type="molecule type" value="Genomic_DNA"/>
</dbReference>